<accession>A1K3L2</accession>
<sequence length="196" mass="20854">MNRRRAWRTHASSYRALVLGAALLLIGGATLAAALTHQEVERAASARLQRELADTSAGIDATRQSLLQLRSDLASYRALLAHGTFGPERTARWADTLARQLATQELGHVSVQFTAARPLLANSPQGLHAATARIAVELSHEEALLDLLDGVAGTADALVIGRGCDVLRRSTNPAPTALHAECEFDWIALSGPGRAP</sequence>
<dbReference type="KEGG" id="azo:azo0800"/>
<dbReference type="Proteomes" id="UP000002588">
    <property type="component" value="Chromosome"/>
</dbReference>
<dbReference type="eggNOG" id="ENOG50331BH">
    <property type="taxonomic scope" value="Bacteria"/>
</dbReference>
<dbReference type="EMBL" id="AM406670">
    <property type="protein sequence ID" value="CAL93417.1"/>
    <property type="molecule type" value="Genomic_DNA"/>
</dbReference>
<dbReference type="RefSeq" id="WP_011764534.1">
    <property type="nucleotide sequence ID" value="NC_008702.1"/>
</dbReference>
<proteinExistence type="predicted"/>
<keyword evidence="2" id="KW-1185">Reference proteome</keyword>
<evidence type="ECO:0000313" key="1">
    <source>
        <dbReference type="EMBL" id="CAL93417.1"/>
    </source>
</evidence>
<reference evidence="1 2" key="1">
    <citation type="journal article" date="2006" name="Nat. Biotechnol.">
        <title>Complete genome of the mutualistic, N2-fixing grass endophyte Azoarcus sp. strain BH72.</title>
        <authorList>
            <person name="Krause A."/>
            <person name="Ramakumar A."/>
            <person name="Bartels D."/>
            <person name="Battistoni F."/>
            <person name="Bekel T."/>
            <person name="Boch J."/>
            <person name="Boehm M."/>
            <person name="Friedrich F."/>
            <person name="Hurek T."/>
            <person name="Krause L."/>
            <person name="Linke B."/>
            <person name="McHardy A.C."/>
            <person name="Sarkar A."/>
            <person name="Schneiker S."/>
            <person name="Syed A.A."/>
            <person name="Thauer R."/>
            <person name="Vorhoelter F.-J."/>
            <person name="Weidner S."/>
            <person name="Puehler A."/>
            <person name="Reinhold-Hurek B."/>
            <person name="Kaiser O."/>
            <person name="Goesmann A."/>
        </authorList>
    </citation>
    <scope>NUCLEOTIDE SEQUENCE [LARGE SCALE GENOMIC DNA]</scope>
    <source>
        <strain evidence="1 2">BH72</strain>
    </source>
</reference>
<organism evidence="1 2">
    <name type="scientific">Azoarcus sp. (strain BH72)</name>
    <dbReference type="NCBI Taxonomy" id="418699"/>
    <lineage>
        <taxon>Bacteria</taxon>
        <taxon>Pseudomonadati</taxon>
        <taxon>Pseudomonadota</taxon>
        <taxon>Betaproteobacteria</taxon>
        <taxon>Rhodocyclales</taxon>
        <taxon>Zoogloeaceae</taxon>
        <taxon>Azoarcus</taxon>
    </lineage>
</organism>
<name>A1K3L2_AZOSB</name>
<dbReference type="STRING" id="62928.azo0800"/>
<dbReference type="HOGENOM" id="CLU_112410_0_0_4"/>
<dbReference type="AlphaFoldDB" id="A1K3L2"/>
<gene>
    <name evidence="1" type="ordered locus">azo0800</name>
</gene>
<protein>
    <submittedName>
        <fullName evidence="1">Hypothetical secreted protein</fullName>
    </submittedName>
</protein>
<evidence type="ECO:0000313" key="2">
    <source>
        <dbReference type="Proteomes" id="UP000002588"/>
    </source>
</evidence>